<dbReference type="OrthoDB" id="9803142at2"/>
<dbReference type="GO" id="GO:0004493">
    <property type="term" value="F:methylmalonyl-CoA epimerase activity"/>
    <property type="evidence" value="ECO:0007669"/>
    <property type="project" value="TreeGrafter"/>
</dbReference>
<evidence type="ECO:0000256" key="2">
    <source>
        <dbReference type="SAM" id="MobiDB-lite"/>
    </source>
</evidence>
<evidence type="ECO:0000313" key="5">
    <source>
        <dbReference type="Proteomes" id="UP000184387"/>
    </source>
</evidence>
<dbReference type="GO" id="GO:0046872">
    <property type="term" value="F:metal ion binding"/>
    <property type="evidence" value="ECO:0007669"/>
    <property type="project" value="UniProtKB-KW"/>
</dbReference>
<keyword evidence="5" id="KW-1185">Reference proteome</keyword>
<sequence>MIEPIIKVKDIAWVRLRSPDLDEAEKFLSDFGLVRVERTEERLYMRGTDAAHHIHITERGPAKVLSSAFLADSEADLHKLAAEAEGASAVEPIDEPGGGLRVRLTDHNGYTVEVVHGIASAAAIPVQRAAWNTGLRRDRKGEFTRVSTAPSRVKRIGHVVFSTPDVKGSVAWAQRHLGFVASEEVHVEDDPDELLASFNRADRGEEYVDHHIMMFGRYPRVGLNHVSFEVHDVDDVWAGHEWLKGQGYQHCWGIGRHTLGSQIFDYWNDPWGRLHEHWTDSDLLNSTHPYRLLPRSQGLRSQWGPQGPQEFRDAASE</sequence>
<dbReference type="GO" id="GO:0051213">
    <property type="term" value="F:dioxygenase activity"/>
    <property type="evidence" value="ECO:0007669"/>
    <property type="project" value="UniProtKB-KW"/>
</dbReference>
<dbReference type="PANTHER" id="PTHR43048">
    <property type="entry name" value="METHYLMALONYL-COA EPIMERASE"/>
    <property type="match status" value="1"/>
</dbReference>
<dbReference type="RefSeq" id="WP_073138364.1">
    <property type="nucleotide sequence ID" value="NZ_FQZF01000032.1"/>
</dbReference>
<dbReference type="InterPro" id="IPR037523">
    <property type="entry name" value="VOC_core"/>
</dbReference>
<keyword evidence="4" id="KW-0560">Oxidoreductase</keyword>
<dbReference type="Pfam" id="PF00903">
    <property type="entry name" value="Glyoxalase"/>
    <property type="match status" value="2"/>
</dbReference>
<evidence type="ECO:0000259" key="3">
    <source>
        <dbReference type="PROSITE" id="PS51819"/>
    </source>
</evidence>
<dbReference type="InterPro" id="IPR004360">
    <property type="entry name" value="Glyas_Fos-R_dOase_dom"/>
</dbReference>
<dbReference type="SUPFAM" id="SSF54593">
    <property type="entry name" value="Glyoxalase/Bleomycin resistance protein/Dihydroxybiphenyl dioxygenase"/>
    <property type="match status" value="1"/>
</dbReference>
<feature type="domain" description="VOC" evidence="3">
    <location>
        <begin position="155"/>
        <end position="280"/>
    </location>
</feature>
<dbReference type="InterPro" id="IPR029068">
    <property type="entry name" value="Glyas_Bleomycin-R_OHBP_Dase"/>
</dbReference>
<reference evidence="4 5" key="1">
    <citation type="submission" date="2016-11" db="EMBL/GenBank/DDBJ databases">
        <authorList>
            <person name="Jaros S."/>
            <person name="Januszkiewicz K."/>
            <person name="Wedrychowicz H."/>
        </authorList>
    </citation>
    <scope>NUCLEOTIDE SEQUENCE [LARGE SCALE GENOMIC DNA]</scope>
    <source>
        <strain evidence="4 5">DSM 14916</strain>
    </source>
</reference>
<dbReference type="Gene3D" id="3.10.180.10">
    <property type="entry name" value="2,3-Dihydroxybiphenyl 1,2-Dioxygenase, domain 1"/>
    <property type="match status" value="2"/>
</dbReference>
<dbReference type="PROSITE" id="PS51819">
    <property type="entry name" value="VOC"/>
    <property type="match status" value="2"/>
</dbReference>
<dbReference type="STRING" id="198092.SAMN02745194_04184"/>
<feature type="region of interest" description="Disordered" evidence="2">
    <location>
        <begin position="298"/>
        <end position="317"/>
    </location>
</feature>
<organism evidence="4 5">
    <name type="scientific">Muricoccus roseus</name>
    <dbReference type="NCBI Taxonomy" id="198092"/>
    <lineage>
        <taxon>Bacteria</taxon>
        <taxon>Pseudomonadati</taxon>
        <taxon>Pseudomonadota</taxon>
        <taxon>Alphaproteobacteria</taxon>
        <taxon>Acetobacterales</taxon>
        <taxon>Roseomonadaceae</taxon>
        <taxon>Muricoccus</taxon>
    </lineage>
</organism>
<proteinExistence type="predicted"/>
<dbReference type="AlphaFoldDB" id="A0A1M6PSN4"/>
<protein>
    <submittedName>
        <fullName evidence="4">Catechol 2,3-dioxygenase</fullName>
    </submittedName>
</protein>
<dbReference type="GO" id="GO:0046491">
    <property type="term" value="P:L-methylmalonyl-CoA metabolic process"/>
    <property type="evidence" value="ECO:0007669"/>
    <property type="project" value="TreeGrafter"/>
</dbReference>
<accession>A0A1M6PSN4</accession>
<evidence type="ECO:0000313" key="4">
    <source>
        <dbReference type="EMBL" id="SHK10965.1"/>
    </source>
</evidence>
<dbReference type="EMBL" id="FQZF01000032">
    <property type="protein sequence ID" value="SHK10965.1"/>
    <property type="molecule type" value="Genomic_DNA"/>
</dbReference>
<name>A0A1M6PSN4_9PROT</name>
<dbReference type="Proteomes" id="UP000184387">
    <property type="component" value="Unassembled WGS sequence"/>
</dbReference>
<keyword evidence="4" id="KW-0223">Dioxygenase</keyword>
<keyword evidence="1" id="KW-0479">Metal-binding</keyword>
<evidence type="ECO:0000256" key="1">
    <source>
        <dbReference type="ARBA" id="ARBA00022723"/>
    </source>
</evidence>
<dbReference type="PANTHER" id="PTHR43048:SF3">
    <property type="entry name" value="METHYLMALONYL-COA EPIMERASE, MITOCHONDRIAL"/>
    <property type="match status" value="1"/>
</dbReference>
<dbReference type="InterPro" id="IPR051785">
    <property type="entry name" value="MMCE/EMCE_epimerase"/>
</dbReference>
<feature type="domain" description="VOC" evidence="3">
    <location>
        <begin position="10"/>
        <end position="117"/>
    </location>
</feature>
<gene>
    <name evidence="4" type="ORF">SAMN02745194_04184</name>
</gene>